<accession>F2D595</accession>
<dbReference type="EMBL" id="AK359055">
    <property type="protein sequence ID" value="BAJ90266.1"/>
    <property type="molecule type" value="mRNA"/>
</dbReference>
<protein>
    <submittedName>
        <fullName evidence="1">Predicted protein</fullName>
    </submittedName>
</protein>
<name>F2D595_HORVV</name>
<sequence>MYPLLNITLGKLAPTKCLTECCEVGTHTMMLGDTQSSTLSLGLSIPNAQLDSAHKLFNEGPFMLTLTIILS</sequence>
<organism evidence="1">
    <name type="scientific">Hordeum vulgare subsp. vulgare</name>
    <name type="common">Domesticated barley</name>
    <dbReference type="NCBI Taxonomy" id="112509"/>
    <lineage>
        <taxon>Eukaryota</taxon>
        <taxon>Viridiplantae</taxon>
        <taxon>Streptophyta</taxon>
        <taxon>Embryophyta</taxon>
        <taxon>Tracheophyta</taxon>
        <taxon>Spermatophyta</taxon>
        <taxon>Magnoliopsida</taxon>
        <taxon>Liliopsida</taxon>
        <taxon>Poales</taxon>
        <taxon>Poaceae</taxon>
        <taxon>BOP clade</taxon>
        <taxon>Pooideae</taxon>
        <taxon>Triticodae</taxon>
        <taxon>Triticeae</taxon>
        <taxon>Hordeinae</taxon>
        <taxon>Hordeum</taxon>
    </lineage>
</organism>
<reference evidence="1" key="1">
    <citation type="journal article" date="2011" name="Plant Physiol.">
        <title>Comprehensive sequence analysis of 24,783 barley full-length cDNAs derived from 12 clone libraries.</title>
        <authorList>
            <person name="Matsumoto T."/>
            <person name="Tanaka T."/>
            <person name="Sakai H."/>
            <person name="Amano N."/>
            <person name="Kanamori H."/>
            <person name="Kurita K."/>
            <person name="Kikuta A."/>
            <person name="Kamiya K."/>
            <person name="Yamamoto M."/>
            <person name="Ikawa H."/>
            <person name="Fujii N."/>
            <person name="Hori K."/>
            <person name="Itoh T."/>
            <person name="Sato K."/>
        </authorList>
    </citation>
    <scope>NUCLEOTIDE SEQUENCE</scope>
    <source>
        <tissue evidence="1">Shoot</tissue>
    </source>
</reference>
<evidence type="ECO:0000313" key="1">
    <source>
        <dbReference type="EMBL" id="BAJ90266.1"/>
    </source>
</evidence>
<dbReference type="AlphaFoldDB" id="F2D595"/>
<proteinExistence type="evidence at transcript level"/>